<dbReference type="AlphaFoldDB" id="A0A843SD31"/>
<protein>
    <recommendedName>
        <fullName evidence="1">ORC1/DEAH AAA+ ATPase domain-containing protein</fullName>
    </recommendedName>
</protein>
<proteinExistence type="predicted"/>
<name>A0A843SD31_9BURK</name>
<dbReference type="EMBL" id="WHUF01000001">
    <property type="protein sequence ID" value="MQA18436.1"/>
    <property type="molecule type" value="Genomic_DNA"/>
</dbReference>
<gene>
    <name evidence="2" type="ORF">GEV01_02785</name>
</gene>
<reference evidence="2 3" key="1">
    <citation type="submission" date="2019-10" db="EMBL/GenBank/DDBJ databases">
        <title>Two novel species isolated from a subtropical stream in China.</title>
        <authorList>
            <person name="Lu H."/>
        </authorList>
    </citation>
    <scope>NUCLEOTIDE SEQUENCE [LARGE SCALE GENOMIC DNA]</scope>
    <source>
        <strain evidence="2 3">FT103W</strain>
    </source>
</reference>
<dbReference type="GO" id="GO:0016887">
    <property type="term" value="F:ATP hydrolysis activity"/>
    <property type="evidence" value="ECO:0007669"/>
    <property type="project" value="InterPro"/>
</dbReference>
<organism evidence="2 3">
    <name type="scientific">Rugamonas rivuli</name>
    <dbReference type="NCBI Taxonomy" id="2743358"/>
    <lineage>
        <taxon>Bacteria</taxon>
        <taxon>Pseudomonadati</taxon>
        <taxon>Pseudomonadota</taxon>
        <taxon>Betaproteobacteria</taxon>
        <taxon>Burkholderiales</taxon>
        <taxon>Oxalobacteraceae</taxon>
        <taxon>Telluria group</taxon>
        <taxon>Rugamonas</taxon>
    </lineage>
</organism>
<feature type="domain" description="ORC1/DEAH AAA+ ATPase" evidence="1">
    <location>
        <begin position="63"/>
        <end position="192"/>
    </location>
</feature>
<dbReference type="Proteomes" id="UP000444318">
    <property type="component" value="Unassembled WGS sequence"/>
</dbReference>
<dbReference type="Pfam" id="PF13401">
    <property type="entry name" value="AAA_22"/>
    <property type="match status" value="1"/>
</dbReference>
<comment type="caution">
    <text evidence="2">The sequence shown here is derived from an EMBL/GenBank/DDBJ whole genome shotgun (WGS) entry which is preliminary data.</text>
</comment>
<evidence type="ECO:0000259" key="1">
    <source>
        <dbReference type="Pfam" id="PF13401"/>
    </source>
</evidence>
<dbReference type="InterPro" id="IPR049945">
    <property type="entry name" value="AAA_22"/>
</dbReference>
<accession>A0A843SD31</accession>
<dbReference type="InterPro" id="IPR027417">
    <property type="entry name" value="P-loop_NTPase"/>
</dbReference>
<evidence type="ECO:0000313" key="2">
    <source>
        <dbReference type="EMBL" id="MQA18436.1"/>
    </source>
</evidence>
<keyword evidence="3" id="KW-1185">Reference proteome</keyword>
<evidence type="ECO:0000313" key="3">
    <source>
        <dbReference type="Proteomes" id="UP000444318"/>
    </source>
</evidence>
<sequence>MLKSDEPAEATPVPEVPMMEVDVDDVRYHPVVRSQIRLPTPAIRMAFDVLANTALQRAPGCCFHAHPRFGKTSAIEVLMQQLSYTFPEMPMYSISAVWHPRFSELVYMGELLAGCSHVMSAAGKFEARRTRLLNFLWSQAKARGSDRIFMFIDEAQNWHEPQLTMLRDIANDLALHHGVKLIAALFGAPELAALRTSLIQTGRTDLIGRFMIQLYDFRGITSLHELATTMAYYDNAEVSEYPEASGKCYSQYLLPQAYASGWRLEYEAARLWDQFRQAAQASGGLNQVGMLWVADSIRQFFLEQIEFDRPDLTGSISSWTNAVALSGFRDSLGVTYHS</sequence>
<dbReference type="SUPFAM" id="SSF52540">
    <property type="entry name" value="P-loop containing nucleoside triphosphate hydrolases"/>
    <property type="match status" value="1"/>
</dbReference>
<dbReference type="RefSeq" id="WP_152801478.1">
    <property type="nucleotide sequence ID" value="NZ_WHUF01000001.1"/>
</dbReference>